<accession>A0A8S5MUY1</accession>
<evidence type="ECO:0000313" key="1">
    <source>
        <dbReference type="EMBL" id="DAD85715.1"/>
    </source>
</evidence>
<protein>
    <submittedName>
        <fullName evidence="1">Uncharacterized protein</fullName>
    </submittedName>
</protein>
<organism evidence="1">
    <name type="scientific">Siphoviridae sp. ctP6113</name>
    <dbReference type="NCBI Taxonomy" id="2826318"/>
    <lineage>
        <taxon>Viruses</taxon>
        <taxon>Duplodnaviria</taxon>
        <taxon>Heunggongvirae</taxon>
        <taxon>Uroviricota</taxon>
        <taxon>Caudoviricetes</taxon>
    </lineage>
</organism>
<sequence>MTPEKIRAKSHVGAFGIHIYGLRLKSGCAKHYTPTWKGFCGKESNTHAANQIVT</sequence>
<name>A0A8S5MUY1_9CAUD</name>
<proteinExistence type="predicted"/>
<reference evidence="1" key="1">
    <citation type="journal article" date="2021" name="Proc. Natl. Acad. Sci. U.S.A.">
        <title>A Catalog of Tens of Thousands of Viruses from Human Metagenomes Reveals Hidden Associations with Chronic Diseases.</title>
        <authorList>
            <person name="Tisza M.J."/>
            <person name="Buck C.B."/>
        </authorList>
    </citation>
    <scope>NUCLEOTIDE SEQUENCE</scope>
    <source>
        <strain evidence="1">CtP6113</strain>
    </source>
</reference>
<dbReference type="EMBL" id="BK014986">
    <property type="protein sequence ID" value="DAD85715.1"/>
    <property type="molecule type" value="Genomic_DNA"/>
</dbReference>